<name>A0A6J4K9Q5_9CHLR</name>
<accession>A0A6J4K9Q5</accession>
<feature type="non-terminal residue" evidence="2">
    <location>
        <position position="78"/>
    </location>
</feature>
<protein>
    <submittedName>
        <fullName evidence="2">Uncharacterized protein</fullName>
    </submittedName>
</protein>
<reference evidence="2" key="1">
    <citation type="submission" date="2020-02" db="EMBL/GenBank/DDBJ databases">
        <authorList>
            <person name="Meier V. D."/>
        </authorList>
    </citation>
    <scope>NUCLEOTIDE SEQUENCE</scope>
    <source>
        <strain evidence="2">AVDCRST_MAG26</strain>
    </source>
</reference>
<dbReference type="AlphaFoldDB" id="A0A6J4K9Q5"/>
<feature type="compositionally biased region" description="Low complexity" evidence="1">
    <location>
        <begin position="57"/>
        <end position="67"/>
    </location>
</feature>
<feature type="compositionally biased region" description="Basic and acidic residues" evidence="1">
    <location>
        <begin position="44"/>
        <end position="56"/>
    </location>
</feature>
<feature type="non-terminal residue" evidence="2">
    <location>
        <position position="1"/>
    </location>
</feature>
<evidence type="ECO:0000256" key="1">
    <source>
        <dbReference type="SAM" id="MobiDB-lite"/>
    </source>
</evidence>
<proteinExistence type="predicted"/>
<sequence length="78" mass="7830">AGADRQPIRGRDRPGAPVAVHRLSARTTRPGLSTGNAGAAKAGPADDRVPAQERARAGSPAAALPAAHRYSGAANRAL</sequence>
<dbReference type="EMBL" id="CADCTK010001132">
    <property type="protein sequence ID" value="CAA9299896.1"/>
    <property type="molecule type" value="Genomic_DNA"/>
</dbReference>
<organism evidence="2">
    <name type="scientific">uncultured Chloroflexia bacterium</name>
    <dbReference type="NCBI Taxonomy" id="1672391"/>
    <lineage>
        <taxon>Bacteria</taxon>
        <taxon>Bacillati</taxon>
        <taxon>Chloroflexota</taxon>
        <taxon>Chloroflexia</taxon>
        <taxon>environmental samples</taxon>
    </lineage>
</organism>
<feature type="compositionally biased region" description="Polar residues" evidence="1">
    <location>
        <begin position="25"/>
        <end position="36"/>
    </location>
</feature>
<evidence type="ECO:0000313" key="2">
    <source>
        <dbReference type="EMBL" id="CAA9299896.1"/>
    </source>
</evidence>
<gene>
    <name evidence="2" type="ORF">AVDCRST_MAG26-4716</name>
</gene>
<feature type="compositionally biased region" description="Basic and acidic residues" evidence="1">
    <location>
        <begin position="1"/>
        <end position="14"/>
    </location>
</feature>
<feature type="region of interest" description="Disordered" evidence="1">
    <location>
        <begin position="1"/>
        <end position="78"/>
    </location>
</feature>